<dbReference type="InterPro" id="IPR029057">
    <property type="entry name" value="PRTase-like"/>
</dbReference>
<dbReference type="RefSeq" id="WP_091543684.1">
    <property type="nucleotide sequence ID" value="NZ_FONY01000012.1"/>
</dbReference>
<keyword evidence="2" id="KW-0808">Transferase</keyword>
<dbReference type="GO" id="GO:0016757">
    <property type="term" value="F:glycosyltransferase activity"/>
    <property type="evidence" value="ECO:0007669"/>
    <property type="project" value="UniProtKB-KW"/>
</dbReference>
<dbReference type="CDD" id="cd06223">
    <property type="entry name" value="PRTases_typeI"/>
    <property type="match status" value="1"/>
</dbReference>
<dbReference type="SUPFAM" id="SSF53271">
    <property type="entry name" value="PRTase-like"/>
    <property type="match status" value="1"/>
</dbReference>
<dbReference type="Gene3D" id="3.40.50.2020">
    <property type="match status" value="1"/>
</dbReference>
<gene>
    <name evidence="2" type="ORF">SAMN04488541_101227</name>
</gene>
<evidence type="ECO:0000313" key="3">
    <source>
        <dbReference type="Proteomes" id="UP000199513"/>
    </source>
</evidence>
<dbReference type="PANTHER" id="PTHR11608">
    <property type="entry name" value="BIFUNCTIONAL PROTEIN PYRR"/>
    <property type="match status" value="1"/>
</dbReference>
<dbReference type="InterPro" id="IPR000836">
    <property type="entry name" value="PRTase_dom"/>
</dbReference>
<dbReference type="STRING" id="1003.SAMN04488541_101227"/>
<dbReference type="NCBIfam" id="NF003549">
    <property type="entry name" value="PRK05205.1-5"/>
    <property type="match status" value="1"/>
</dbReference>
<reference evidence="2 3" key="1">
    <citation type="submission" date="2016-10" db="EMBL/GenBank/DDBJ databases">
        <authorList>
            <person name="de Groot N.N."/>
        </authorList>
    </citation>
    <scope>NUCLEOTIDE SEQUENCE [LARGE SCALE GENOMIC DNA]</scope>
    <source>
        <strain>GEY</strain>
        <strain evidence="3">DSM 9560</strain>
    </source>
</reference>
<dbReference type="PANTHER" id="PTHR11608:SF0">
    <property type="entry name" value="BIFUNCTIONAL PROTEIN PYRR"/>
    <property type="match status" value="1"/>
</dbReference>
<name>A0A1I2F1Z6_9BACT</name>
<dbReference type="InterPro" id="IPR050137">
    <property type="entry name" value="PyrR_bifunctional"/>
</dbReference>
<sequence>MEKVLLFDEKSLDITINRLCQQLIENHNDFQDTVLVGMQPRGIFFAERVKKKLDKITEKNIPLGYLDITFHRDDFRRREQPLIPSTTKMPFLVEKKKVILIDDVLFTGRTIRAALSVINEFGRPKQIELLVLVDRKYSRDLPIQPNYVGRSVNTIQSQRVQVEWKEQGTTKDNIWLINEQK</sequence>
<protein>
    <submittedName>
        <fullName evidence="2">Pyrimidine operon attenuation protein / uracil phosphoribosyltransferase</fullName>
    </submittedName>
</protein>
<keyword evidence="3" id="KW-1185">Reference proteome</keyword>
<dbReference type="OrthoDB" id="9802227at2"/>
<dbReference type="EMBL" id="FONY01000012">
    <property type="protein sequence ID" value="SFE99013.1"/>
    <property type="molecule type" value="Genomic_DNA"/>
</dbReference>
<dbReference type="Pfam" id="PF00156">
    <property type="entry name" value="Pribosyltran"/>
    <property type="match status" value="1"/>
</dbReference>
<dbReference type="Proteomes" id="UP000199513">
    <property type="component" value="Unassembled WGS sequence"/>
</dbReference>
<proteinExistence type="predicted"/>
<dbReference type="AlphaFoldDB" id="A0A1I2F1Z6"/>
<keyword evidence="2" id="KW-0328">Glycosyltransferase</keyword>
<feature type="domain" description="Phosphoribosyltransferase" evidence="1">
    <location>
        <begin position="13"/>
        <end position="166"/>
    </location>
</feature>
<evidence type="ECO:0000313" key="2">
    <source>
        <dbReference type="EMBL" id="SFE99013.1"/>
    </source>
</evidence>
<accession>A0A1I2F1Z6</accession>
<organism evidence="2 3">
    <name type="scientific">Thermoflexibacter ruber</name>
    <dbReference type="NCBI Taxonomy" id="1003"/>
    <lineage>
        <taxon>Bacteria</taxon>
        <taxon>Pseudomonadati</taxon>
        <taxon>Bacteroidota</taxon>
        <taxon>Cytophagia</taxon>
        <taxon>Cytophagales</taxon>
        <taxon>Thermoflexibacteraceae</taxon>
        <taxon>Thermoflexibacter</taxon>
    </lineage>
</organism>
<evidence type="ECO:0000259" key="1">
    <source>
        <dbReference type="Pfam" id="PF00156"/>
    </source>
</evidence>